<keyword evidence="2 6" id="KW-0489">Methyltransferase</keyword>
<dbReference type="GO" id="GO:0032259">
    <property type="term" value="P:methylation"/>
    <property type="evidence" value="ECO:0007669"/>
    <property type="project" value="UniProtKB-KW"/>
</dbReference>
<evidence type="ECO:0000256" key="4">
    <source>
        <dbReference type="SAM" id="MobiDB-lite"/>
    </source>
</evidence>
<dbReference type="GO" id="GO:0005829">
    <property type="term" value="C:cytosol"/>
    <property type="evidence" value="ECO:0007669"/>
    <property type="project" value="TreeGrafter"/>
</dbReference>
<keyword evidence="7" id="KW-1185">Reference proteome</keyword>
<proteinExistence type="inferred from homology"/>
<dbReference type="GO" id="GO:0003723">
    <property type="term" value="F:RNA binding"/>
    <property type="evidence" value="ECO:0007669"/>
    <property type="project" value="InterPro"/>
</dbReference>
<dbReference type="InterPro" id="IPR029026">
    <property type="entry name" value="tRNA_m1G_MTases_N"/>
</dbReference>
<dbReference type="GO" id="GO:0006396">
    <property type="term" value="P:RNA processing"/>
    <property type="evidence" value="ECO:0007669"/>
    <property type="project" value="InterPro"/>
</dbReference>
<feature type="compositionally biased region" description="Basic and acidic residues" evidence="4">
    <location>
        <begin position="1"/>
        <end position="15"/>
    </location>
</feature>
<dbReference type="GO" id="GO:0008173">
    <property type="term" value="F:RNA methyltransferase activity"/>
    <property type="evidence" value="ECO:0007669"/>
    <property type="project" value="InterPro"/>
</dbReference>
<dbReference type="CDD" id="cd18103">
    <property type="entry name" value="SpoU-like_RlmB"/>
    <property type="match status" value="1"/>
</dbReference>
<evidence type="ECO:0000256" key="3">
    <source>
        <dbReference type="ARBA" id="ARBA00022679"/>
    </source>
</evidence>
<evidence type="ECO:0000313" key="7">
    <source>
        <dbReference type="Proteomes" id="UP000184510"/>
    </source>
</evidence>
<dbReference type="Proteomes" id="UP000184510">
    <property type="component" value="Unassembled WGS sequence"/>
</dbReference>
<dbReference type="STRING" id="1123071.SAMN02745181_1524"/>
<dbReference type="InterPro" id="IPR004441">
    <property type="entry name" value="rRNA_MeTrfase_TrmH"/>
</dbReference>
<dbReference type="EMBL" id="FQYR01000003">
    <property type="protein sequence ID" value="SHJ23801.1"/>
    <property type="molecule type" value="Genomic_DNA"/>
</dbReference>
<dbReference type="NCBIfam" id="TIGR00186">
    <property type="entry name" value="rRNA_methyl_3"/>
    <property type="match status" value="1"/>
</dbReference>
<dbReference type="SUPFAM" id="SSF75217">
    <property type="entry name" value="alpha/beta knot"/>
    <property type="match status" value="1"/>
</dbReference>
<evidence type="ECO:0000313" key="6">
    <source>
        <dbReference type="EMBL" id="SHJ23801.1"/>
    </source>
</evidence>
<dbReference type="AlphaFoldDB" id="A0A1M6HNG9"/>
<dbReference type="Gene3D" id="3.40.1280.10">
    <property type="match status" value="1"/>
</dbReference>
<reference evidence="6 7" key="1">
    <citation type="submission" date="2016-11" db="EMBL/GenBank/DDBJ databases">
        <authorList>
            <person name="Jaros S."/>
            <person name="Januszkiewicz K."/>
            <person name="Wedrychowicz H."/>
        </authorList>
    </citation>
    <scope>NUCLEOTIDE SEQUENCE [LARGE SCALE GENOMIC DNA]</scope>
    <source>
        <strain evidence="6 7">DSM 18772</strain>
    </source>
</reference>
<evidence type="ECO:0000256" key="1">
    <source>
        <dbReference type="ARBA" id="ARBA00007228"/>
    </source>
</evidence>
<evidence type="ECO:0000256" key="2">
    <source>
        <dbReference type="ARBA" id="ARBA00022603"/>
    </source>
</evidence>
<dbReference type="Pfam" id="PF00588">
    <property type="entry name" value="SpoU_methylase"/>
    <property type="match status" value="1"/>
</dbReference>
<feature type="domain" description="tRNA/rRNA methyltransferase SpoU type" evidence="5">
    <location>
        <begin position="42"/>
        <end position="183"/>
    </location>
</feature>
<keyword evidence="3 6" id="KW-0808">Transferase</keyword>
<evidence type="ECO:0000259" key="5">
    <source>
        <dbReference type="Pfam" id="PF00588"/>
    </source>
</evidence>
<dbReference type="PANTHER" id="PTHR46429">
    <property type="entry name" value="23S RRNA (GUANOSINE-2'-O-)-METHYLTRANSFERASE RLMB"/>
    <property type="match status" value="1"/>
</dbReference>
<organism evidence="6 7">
    <name type="scientific">Rubritalea squalenifaciens DSM 18772</name>
    <dbReference type="NCBI Taxonomy" id="1123071"/>
    <lineage>
        <taxon>Bacteria</taxon>
        <taxon>Pseudomonadati</taxon>
        <taxon>Verrucomicrobiota</taxon>
        <taxon>Verrucomicrobiia</taxon>
        <taxon>Verrucomicrobiales</taxon>
        <taxon>Rubritaleaceae</taxon>
        <taxon>Rubritalea</taxon>
    </lineage>
</organism>
<accession>A0A1M6HNG9</accession>
<name>A0A1M6HNG9_9BACT</name>
<sequence>MRKRGNEHQARDNKHVRGKGGGGLVKGEDAIPSILGKHENPLVLVLDCVQDPHNLGAILRTADGAGVALVIAPKDKSVGLTETAQRVAVGAAESIPFVRVTNLSRTMKNLQQEHGVWFIGTSDKATQSLYETDLKGPIGIVMGAEGAGLRRLTEENCDILINIPMAGRVDCLNVSVATGVCLYEAVRQRAL</sequence>
<dbReference type="OrthoDB" id="9785673at2"/>
<dbReference type="FunCoup" id="A0A1M6HNG9">
    <property type="interactions" value="439"/>
</dbReference>
<dbReference type="FunFam" id="3.40.1280.10:FF:000008">
    <property type="entry name" value="Group 3 RNA methyltransferase TrmH"/>
    <property type="match status" value="1"/>
</dbReference>
<dbReference type="InterPro" id="IPR001537">
    <property type="entry name" value="SpoU_MeTrfase"/>
</dbReference>
<gene>
    <name evidence="6" type="ORF">SAMN02745181_1524</name>
</gene>
<feature type="region of interest" description="Disordered" evidence="4">
    <location>
        <begin position="1"/>
        <end position="25"/>
    </location>
</feature>
<dbReference type="InParanoid" id="A0A1M6HNG9"/>
<dbReference type="InterPro" id="IPR029028">
    <property type="entry name" value="Alpha/beta_knot_MTases"/>
</dbReference>
<comment type="similarity">
    <text evidence="1">Belongs to the class IV-like SAM-binding methyltransferase superfamily. RNA methyltransferase TrmH family.</text>
</comment>
<protein>
    <submittedName>
        <fullName evidence="6">23S rRNA (Guanosine2251-2'-O)-methyltransferase</fullName>
    </submittedName>
</protein>
<dbReference type="RefSeq" id="WP_143158886.1">
    <property type="nucleotide sequence ID" value="NZ_FQYR01000003.1"/>
</dbReference>
<dbReference type="PANTHER" id="PTHR46429:SF1">
    <property type="entry name" value="23S RRNA (GUANOSINE-2'-O-)-METHYLTRANSFERASE RLMB"/>
    <property type="match status" value="1"/>
</dbReference>